<keyword evidence="1" id="KW-1133">Transmembrane helix</keyword>
<keyword evidence="1" id="KW-0812">Transmembrane</keyword>
<dbReference type="Proteomes" id="UP001469553">
    <property type="component" value="Unassembled WGS sequence"/>
</dbReference>
<evidence type="ECO:0008006" key="4">
    <source>
        <dbReference type="Google" id="ProtNLM"/>
    </source>
</evidence>
<organism evidence="2 3">
    <name type="scientific">Ameca splendens</name>
    <dbReference type="NCBI Taxonomy" id="208324"/>
    <lineage>
        <taxon>Eukaryota</taxon>
        <taxon>Metazoa</taxon>
        <taxon>Chordata</taxon>
        <taxon>Craniata</taxon>
        <taxon>Vertebrata</taxon>
        <taxon>Euteleostomi</taxon>
        <taxon>Actinopterygii</taxon>
        <taxon>Neopterygii</taxon>
        <taxon>Teleostei</taxon>
        <taxon>Neoteleostei</taxon>
        <taxon>Acanthomorphata</taxon>
        <taxon>Ovalentaria</taxon>
        <taxon>Atherinomorphae</taxon>
        <taxon>Cyprinodontiformes</taxon>
        <taxon>Goodeidae</taxon>
        <taxon>Ameca</taxon>
    </lineage>
</organism>
<evidence type="ECO:0000256" key="1">
    <source>
        <dbReference type="SAM" id="Phobius"/>
    </source>
</evidence>
<keyword evidence="1" id="KW-0472">Membrane</keyword>
<feature type="transmembrane region" description="Helical" evidence="1">
    <location>
        <begin position="29"/>
        <end position="49"/>
    </location>
</feature>
<keyword evidence="3" id="KW-1185">Reference proteome</keyword>
<comment type="caution">
    <text evidence="2">The sequence shown here is derived from an EMBL/GenBank/DDBJ whole genome shotgun (WGS) entry which is preliminary data.</text>
</comment>
<sequence>MFFLCFSLSAPAYLLFSLSSHSPLLVSAVPHLILITLTCFTMPFLHSFFSPRICKRKLRCNYGSVNSWMTASGSKQSGYVSSRSAQVEIKCKQNHARDT</sequence>
<evidence type="ECO:0000313" key="2">
    <source>
        <dbReference type="EMBL" id="MEQ2309742.1"/>
    </source>
</evidence>
<evidence type="ECO:0000313" key="3">
    <source>
        <dbReference type="Proteomes" id="UP001469553"/>
    </source>
</evidence>
<reference evidence="2 3" key="1">
    <citation type="submission" date="2021-06" db="EMBL/GenBank/DDBJ databases">
        <authorList>
            <person name="Palmer J.M."/>
        </authorList>
    </citation>
    <scope>NUCLEOTIDE SEQUENCE [LARGE SCALE GENOMIC DNA]</scope>
    <source>
        <strain evidence="2 3">AS_MEX2019</strain>
        <tissue evidence="2">Muscle</tissue>
    </source>
</reference>
<proteinExistence type="predicted"/>
<gene>
    <name evidence="2" type="ORF">AMECASPLE_001744</name>
</gene>
<accession>A0ABV0ZVF5</accession>
<name>A0ABV0ZVF5_9TELE</name>
<protein>
    <recommendedName>
        <fullName evidence="4">Secreted protein</fullName>
    </recommendedName>
</protein>
<dbReference type="EMBL" id="JAHRIP010075294">
    <property type="protein sequence ID" value="MEQ2309742.1"/>
    <property type="molecule type" value="Genomic_DNA"/>
</dbReference>